<reference evidence="2" key="1">
    <citation type="journal article" date="2019" name="Int. J. Syst. Evol. Microbiol.">
        <title>The Global Catalogue of Microorganisms (GCM) 10K type strain sequencing project: providing services to taxonomists for standard genome sequencing and annotation.</title>
        <authorList>
            <consortium name="The Broad Institute Genomics Platform"/>
            <consortium name="The Broad Institute Genome Sequencing Center for Infectious Disease"/>
            <person name="Wu L."/>
            <person name="Ma J."/>
        </authorList>
    </citation>
    <scope>NUCLEOTIDE SEQUENCE [LARGE SCALE GENOMIC DNA]</scope>
    <source>
        <strain evidence="2">JCM 31047</strain>
    </source>
</reference>
<dbReference type="AlphaFoldDB" id="A0A8H9GW86"/>
<name>A0A8H9GW86_9DEIO</name>
<gene>
    <name evidence="1" type="ORF">GCM10008956_32360</name>
</gene>
<keyword evidence="2" id="KW-1185">Reference proteome</keyword>
<accession>A0A8H9GW86</accession>
<proteinExistence type="predicted"/>
<comment type="caution">
    <text evidence="1">The sequence shown here is derived from an EMBL/GenBank/DDBJ whole genome shotgun (WGS) entry which is preliminary data.</text>
</comment>
<sequence length="158" mass="17364">MPELIRLRDWAQRHDMPHPTVAAMVRAGRIEGAVKTEAGWLIPADAAVPPMRASRAPLVTPPEGLIPLAQWAREQGVTYNDALRVHTSSGTLDTTGGGRFVRPGSIAPDTLPSAEWAAREGLNDRYVHQLARKGKLNGARKVGQVWHIPKSLTWTREK</sequence>
<evidence type="ECO:0000313" key="2">
    <source>
        <dbReference type="Proteomes" id="UP000600547"/>
    </source>
</evidence>
<dbReference type="RefSeq" id="WP_189062687.1">
    <property type="nucleotide sequence ID" value="NZ_BMQG01000014.1"/>
</dbReference>
<dbReference type="Proteomes" id="UP000600547">
    <property type="component" value="Unassembled WGS sequence"/>
</dbReference>
<organism evidence="1 2">
    <name type="scientific">Deinococcus arenae</name>
    <dbReference type="NCBI Taxonomy" id="1452751"/>
    <lineage>
        <taxon>Bacteria</taxon>
        <taxon>Thermotogati</taxon>
        <taxon>Deinococcota</taxon>
        <taxon>Deinococci</taxon>
        <taxon>Deinococcales</taxon>
        <taxon>Deinococcaceae</taxon>
        <taxon>Deinococcus</taxon>
    </lineage>
</organism>
<protein>
    <submittedName>
        <fullName evidence="1">Uncharacterized protein</fullName>
    </submittedName>
</protein>
<evidence type="ECO:0000313" key="1">
    <source>
        <dbReference type="EMBL" id="GGM53984.1"/>
    </source>
</evidence>
<dbReference type="EMBL" id="BMQG01000014">
    <property type="protein sequence ID" value="GGM53984.1"/>
    <property type="molecule type" value="Genomic_DNA"/>
</dbReference>